<dbReference type="InterPro" id="IPR027417">
    <property type="entry name" value="P-loop_NTPase"/>
</dbReference>
<dbReference type="Pfam" id="PF25873">
    <property type="entry name" value="WHD_MalT"/>
    <property type="match status" value="1"/>
</dbReference>
<keyword evidence="3" id="KW-1185">Reference proteome</keyword>
<proteinExistence type="predicted"/>
<feature type="domain" description="MalT-like winged helix" evidence="1">
    <location>
        <begin position="266"/>
        <end position="343"/>
    </location>
</feature>
<dbReference type="SUPFAM" id="SSF52540">
    <property type="entry name" value="P-loop containing nucleoside triphosphate hydrolases"/>
    <property type="match status" value="1"/>
</dbReference>
<reference evidence="3" key="1">
    <citation type="journal article" date="2019" name="Int. J. Syst. Evol. Microbiol.">
        <title>The Global Catalogue of Microorganisms (GCM) 10K type strain sequencing project: providing services to taxonomists for standard genome sequencing and annotation.</title>
        <authorList>
            <consortium name="The Broad Institute Genomics Platform"/>
            <consortium name="The Broad Institute Genome Sequencing Center for Infectious Disease"/>
            <person name="Wu L."/>
            <person name="Ma J."/>
        </authorList>
    </citation>
    <scope>NUCLEOTIDE SEQUENCE [LARGE SCALE GENOMIC DNA]</scope>
    <source>
        <strain evidence="3">CCUG 56754</strain>
    </source>
</reference>
<comment type="caution">
    <text evidence="2">The sequence shown here is derived from an EMBL/GenBank/DDBJ whole genome shotgun (WGS) entry which is preliminary data.</text>
</comment>
<dbReference type="RefSeq" id="WP_390362313.1">
    <property type="nucleotide sequence ID" value="NZ_JBHTKJ010000027.1"/>
</dbReference>
<accession>A0ABW3LKG2</accession>
<evidence type="ECO:0000259" key="1">
    <source>
        <dbReference type="Pfam" id="PF25873"/>
    </source>
</evidence>
<gene>
    <name evidence="2" type="ORF">ACFQ3N_10910</name>
</gene>
<dbReference type="InterPro" id="IPR059106">
    <property type="entry name" value="WHD_MalT"/>
</dbReference>
<evidence type="ECO:0000313" key="3">
    <source>
        <dbReference type="Proteomes" id="UP001597040"/>
    </source>
</evidence>
<evidence type="ECO:0000313" key="2">
    <source>
        <dbReference type="EMBL" id="MFD1038895.1"/>
    </source>
</evidence>
<dbReference type="EMBL" id="JBHTKJ010000027">
    <property type="protein sequence ID" value="MFD1038895.1"/>
    <property type="molecule type" value="Genomic_DNA"/>
</dbReference>
<sequence length="362" mass="42062">MSTIPITQSQLRPPPIKEQFVRRSKLNKKLIHIPKYPLTLLYAGAGYGKSTALSLFAHDLNTDICWYTLSQNDDDILPFLTKLIQSIKQNHSFFGNKIQEELEELDNYITIEKVYSLASSFINEIMSLEESVILILDDFHHVKHSTEIEKWMLFVLQHIPSNLHMVVSSRNRPEWDVMSKYKIKGDLLEITQRDLTLSPAEMNFILEDMHQLNMSDEDVAKIHTLTEGWTIAFNMLVQQLHTETSVETIFLNRQKSLEDLFDYLAHEVLSKQSLIIQQFLMQSSIMEVLSPEVCDHVLQINGSEEILAGLVKQNLFIEEGEGNYYRYHALFKAFLENLLLLKHENEYNTLHMVCVKFFSVPL</sequence>
<protein>
    <recommendedName>
        <fullName evidence="1">MalT-like winged helix domain-containing protein</fullName>
    </recommendedName>
</protein>
<dbReference type="Gene3D" id="3.40.50.300">
    <property type="entry name" value="P-loop containing nucleotide triphosphate hydrolases"/>
    <property type="match status" value="1"/>
</dbReference>
<name>A0ABW3LKG2_9BACI</name>
<dbReference type="Proteomes" id="UP001597040">
    <property type="component" value="Unassembled WGS sequence"/>
</dbReference>
<organism evidence="2 3">
    <name type="scientific">Virgibacillus byunsanensis</name>
    <dbReference type="NCBI Taxonomy" id="570945"/>
    <lineage>
        <taxon>Bacteria</taxon>
        <taxon>Bacillati</taxon>
        <taxon>Bacillota</taxon>
        <taxon>Bacilli</taxon>
        <taxon>Bacillales</taxon>
        <taxon>Bacillaceae</taxon>
        <taxon>Virgibacillus</taxon>
    </lineage>
</organism>